<protein>
    <submittedName>
        <fullName evidence="5">ABC transporter, ATP-binding protein</fullName>
    </submittedName>
</protein>
<dbReference type="AlphaFoldDB" id="A0A1X6WJI9"/>
<keyword evidence="6" id="KW-1185">Reference proteome</keyword>
<evidence type="ECO:0000313" key="6">
    <source>
        <dbReference type="Proteomes" id="UP000195918"/>
    </source>
</evidence>
<dbReference type="PROSITE" id="PS00211">
    <property type="entry name" value="ABC_TRANSPORTER_1"/>
    <property type="match status" value="1"/>
</dbReference>
<evidence type="ECO:0000313" key="5">
    <source>
        <dbReference type="EMBL" id="SLM84463.1"/>
    </source>
</evidence>
<dbReference type="Pfam" id="PF00005">
    <property type="entry name" value="ABC_tran"/>
    <property type="match status" value="1"/>
</dbReference>
<dbReference type="Gene3D" id="3.40.50.300">
    <property type="entry name" value="P-loop containing nucleotide triphosphate hydrolases"/>
    <property type="match status" value="1"/>
</dbReference>
<reference evidence="6" key="1">
    <citation type="submission" date="2017-02" db="EMBL/GenBank/DDBJ databases">
        <authorList>
            <person name="Dridi B."/>
        </authorList>
    </citation>
    <scope>NUCLEOTIDE SEQUENCE [LARGE SCALE GENOMIC DNA]</scope>
    <source>
        <strain evidence="6">bH819</strain>
    </source>
</reference>
<proteinExistence type="predicted"/>
<dbReference type="Proteomes" id="UP000195918">
    <property type="component" value="Unassembled WGS sequence"/>
</dbReference>
<evidence type="ECO:0000256" key="3">
    <source>
        <dbReference type="ARBA" id="ARBA00022840"/>
    </source>
</evidence>
<dbReference type="InterPro" id="IPR017871">
    <property type="entry name" value="ABC_transporter-like_CS"/>
</dbReference>
<dbReference type="RefSeq" id="WP_086950128.1">
    <property type="nucleotide sequence ID" value="NZ_FWFD01000002.1"/>
</dbReference>
<evidence type="ECO:0000256" key="2">
    <source>
        <dbReference type="ARBA" id="ARBA00022741"/>
    </source>
</evidence>
<dbReference type="InterPro" id="IPR003439">
    <property type="entry name" value="ABC_transporter-like_ATP-bd"/>
</dbReference>
<dbReference type="CDD" id="cd03230">
    <property type="entry name" value="ABC_DR_subfamily_A"/>
    <property type="match status" value="1"/>
</dbReference>
<keyword evidence="3 5" id="KW-0067">ATP-binding</keyword>
<dbReference type="SUPFAM" id="SSF52540">
    <property type="entry name" value="P-loop containing nucleoside triphosphate hydrolases"/>
    <property type="match status" value="1"/>
</dbReference>
<dbReference type="InterPro" id="IPR003593">
    <property type="entry name" value="AAA+_ATPase"/>
</dbReference>
<dbReference type="SMART" id="SM00382">
    <property type="entry name" value="AAA"/>
    <property type="match status" value="1"/>
</dbReference>
<gene>
    <name evidence="5" type="ORF">FM121_00120</name>
</gene>
<keyword evidence="1" id="KW-0813">Transport</keyword>
<dbReference type="GO" id="GO:0016887">
    <property type="term" value="F:ATP hydrolysis activity"/>
    <property type="evidence" value="ECO:0007669"/>
    <property type="project" value="InterPro"/>
</dbReference>
<evidence type="ECO:0000256" key="1">
    <source>
        <dbReference type="ARBA" id="ARBA00022448"/>
    </source>
</evidence>
<accession>A0A1X6WJI9</accession>
<dbReference type="OrthoDB" id="2365508at2"/>
<keyword evidence="2" id="KW-0547">Nucleotide-binding</keyword>
<dbReference type="InterPro" id="IPR027417">
    <property type="entry name" value="P-loop_NTPase"/>
</dbReference>
<dbReference type="PANTHER" id="PTHR42939:SF1">
    <property type="entry name" value="ABC TRANSPORTER ATP-BINDING PROTEIN ALBC-RELATED"/>
    <property type="match status" value="1"/>
</dbReference>
<dbReference type="GO" id="GO:0005524">
    <property type="term" value="F:ATP binding"/>
    <property type="evidence" value="ECO:0007669"/>
    <property type="project" value="UniProtKB-KW"/>
</dbReference>
<dbReference type="PROSITE" id="PS50893">
    <property type="entry name" value="ABC_TRANSPORTER_2"/>
    <property type="match status" value="1"/>
</dbReference>
<dbReference type="PANTHER" id="PTHR42939">
    <property type="entry name" value="ABC TRANSPORTER ATP-BINDING PROTEIN ALBC-RELATED"/>
    <property type="match status" value="1"/>
</dbReference>
<organism evidence="5 6">
    <name type="scientific">Vagococcus fluvialis bH819</name>
    <dbReference type="NCBI Taxonomy" id="1255619"/>
    <lineage>
        <taxon>Bacteria</taxon>
        <taxon>Bacillati</taxon>
        <taxon>Bacillota</taxon>
        <taxon>Bacilli</taxon>
        <taxon>Lactobacillales</taxon>
        <taxon>Enterococcaceae</taxon>
        <taxon>Vagococcus</taxon>
    </lineage>
</organism>
<evidence type="ECO:0000259" key="4">
    <source>
        <dbReference type="PROSITE" id="PS50893"/>
    </source>
</evidence>
<dbReference type="EMBL" id="FWFD01000002">
    <property type="protein sequence ID" value="SLM84463.1"/>
    <property type="molecule type" value="Genomic_DNA"/>
</dbReference>
<name>A0A1X6WJI9_9ENTE</name>
<sequence length="208" mass="24208">MLLIDHLTIKKRIPILTGFSFTFEKGHLYGIVAVNGSGKTTFFRAIMGLTPIDSGSFSIQEVQDKSDFLINKHCFYFESNEWFDLNLSGLDYLTFIKKQWHSSKEISDIITLWQMEDYIRLPIKKYSLGMKQKLLISLYLVSDANYLLMDEITNGLDEESRKILYTTLSQLKQQGKTIILSSHYKEDIEEFCDYLLLLKNQTMEVSKL</sequence>
<dbReference type="InterPro" id="IPR051782">
    <property type="entry name" value="ABC_Transporter_VariousFunc"/>
</dbReference>
<feature type="domain" description="ABC transporter" evidence="4">
    <location>
        <begin position="1"/>
        <end position="208"/>
    </location>
</feature>